<protein>
    <submittedName>
        <fullName evidence="2">Uncharacterized protein</fullName>
    </submittedName>
</protein>
<dbReference type="EMBL" id="JACHEM010000015">
    <property type="protein sequence ID" value="MBB6438753.1"/>
    <property type="molecule type" value="Genomic_DNA"/>
</dbReference>
<evidence type="ECO:0000313" key="2">
    <source>
        <dbReference type="EMBL" id="MBB6438753.1"/>
    </source>
</evidence>
<feature type="region of interest" description="Disordered" evidence="1">
    <location>
        <begin position="1"/>
        <end position="65"/>
    </location>
</feature>
<gene>
    <name evidence="2" type="ORF">HNQ79_005265</name>
</gene>
<accession>A0A7X0HJR6</accession>
<name>A0A7X0HJR6_9ACTN</name>
<dbReference type="Proteomes" id="UP000540423">
    <property type="component" value="Unassembled WGS sequence"/>
</dbReference>
<reference evidence="2 3" key="1">
    <citation type="submission" date="2020-08" db="EMBL/GenBank/DDBJ databases">
        <title>Genomic Encyclopedia of Type Strains, Phase IV (KMG-IV): sequencing the most valuable type-strain genomes for metagenomic binning, comparative biology and taxonomic classification.</title>
        <authorList>
            <person name="Goeker M."/>
        </authorList>
    </citation>
    <scope>NUCLEOTIDE SEQUENCE [LARGE SCALE GENOMIC DNA]</scope>
    <source>
        <strain evidence="2 3">DSM 40141</strain>
    </source>
</reference>
<organism evidence="2 3">
    <name type="scientific">Streptomyces candidus</name>
    <dbReference type="NCBI Taxonomy" id="67283"/>
    <lineage>
        <taxon>Bacteria</taxon>
        <taxon>Bacillati</taxon>
        <taxon>Actinomycetota</taxon>
        <taxon>Actinomycetes</taxon>
        <taxon>Kitasatosporales</taxon>
        <taxon>Streptomycetaceae</taxon>
        <taxon>Streptomyces</taxon>
    </lineage>
</organism>
<keyword evidence="3" id="KW-1185">Reference proteome</keyword>
<evidence type="ECO:0000256" key="1">
    <source>
        <dbReference type="SAM" id="MobiDB-lite"/>
    </source>
</evidence>
<comment type="caution">
    <text evidence="2">The sequence shown here is derived from an EMBL/GenBank/DDBJ whole genome shotgun (WGS) entry which is preliminary data.</text>
</comment>
<proteinExistence type="predicted"/>
<evidence type="ECO:0000313" key="3">
    <source>
        <dbReference type="Proteomes" id="UP000540423"/>
    </source>
</evidence>
<feature type="compositionally biased region" description="Basic residues" evidence="1">
    <location>
        <begin position="45"/>
        <end position="58"/>
    </location>
</feature>
<dbReference type="AlphaFoldDB" id="A0A7X0HJR6"/>
<sequence length="65" mass="7221">MMTRLPGRRVLMGAPEPCRNTSPDGKGSGIELRDAVRDPLTEPHRRLRTRHGTGRRGRASTVACR</sequence>
<feature type="compositionally biased region" description="Basic and acidic residues" evidence="1">
    <location>
        <begin position="31"/>
        <end position="44"/>
    </location>
</feature>